<dbReference type="AlphaFoldDB" id="A0A0K2GE70"/>
<evidence type="ECO:0000313" key="2">
    <source>
        <dbReference type="Proteomes" id="UP000069205"/>
    </source>
</evidence>
<dbReference type="KEGG" id="nmv:NITMOv2_2749"/>
<evidence type="ECO:0000313" key="1">
    <source>
        <dbReference type="EMBL" id="ALA59159.1"/>
    </source>
</evidence>
<gene>
    <name evidence="1" type="ORF">NITMOv2_2749</name>
</gene>
<organism evidence="1 2">
    <name type="scientific">Nitrospira moscoviensis</name>
    <dbReference type="NCBI Taxonomy" id="42253"/>
    <lineage>
        <taxon>Bacteria</taxon>
        <taxon>Pseudomonadati</taxon>
        <taxon>Nitrospirota</taxon>
        <taxon>Nitrospiria</taxon>
        <taxon>Nitrospirales</taxon>
        <taxon>Nitrospiraceae</taxon>
        <taxon>Nitrospira</taxon>
    </lineage>
</organism>
<proteinExistence type="predicted"/>
<dbReference type="PATRIC" id="fig|42253.5.peg.2720"/>
<dbReference type="Proteomes" id="UP000069205">
    <property type="component" value="Chromosome"/>
</dbReference>
<dbReference type="STRING" id="42253.NITMOv2_2749"/>
<dbReference type="EMBL" id="CP011801">
    <property type="protein sequence ID" value="ALA59159.1"/>
    <property type="molecule type" value="Genomic_DNA"/>
</dbReference>
<sequence length="58" mass="6456">MTCARCGGFEVFEHMYGSLLYTGFRCINCGAIRNIQVVASPPSRPREVKPQPHAKCRA</sequence>
<dbReference type="RefSeq" id="WP_187299198.1">
    <property type="nucleotide sequence ID" value="NZ_CP011801.1"/>
</dbReference>
<reference evidence="1 2" key="1">
    <citation type="journal article" date="2015" name="Proc. Natl. Acad. Sci. U.S.A.">
        <title>Expanded metabolic versatility of ubiquitous nitrite-oxidizing bacteria from the genus Nitrospira.</title>
        <authorList>
            <person name="Koch H."/>
            <person name="Lucker S."/>
            <person name="Albertsen M."/>
            <person name="Kitzinger K."/>
            <person name="Herbold C."/>
            <person name="Spieck E."/>
            <person name="Nielsen P.H."/>
            <person name="Wagner M."/>
            <person name="Daims H."/>
        </authorList>
    </citation>
    <scope>NUCLEOTIDE SEQUENCE [LARGE SCALE GENOMIC DNA]</scope>
    <source>
        <strain evidence="1 2">NSP M-1</strain>
    </source>
</reference>
<accession>A0A0K2GE70</accession>
<name>A0A0K2GE70_NITMO</name>
<keyword evidence="2" id="KW-1185">Reference proteome</keyword>
<protein>
    <submittedName>
        <fullName evidence="1">Uncharacterized protein</fullName>
    </submittedName>
</protein>